<dbReference type="GeneID" id="89933106"/>
<keyword evidence="2" id="KW-1185">Reference proteome</keyword>
<gene>
    <name evidence="1" type="ORF">N656DRAFT_241442</name>
</gene>
<reference evidence="1" key="1">
    <citation type="journal article" date="2023" name="Mol. Phylogenet. Evol.">
        <title>Genome-scale phylogeny and comparative genomics of the fungal order Sordariales.</title>
        <authorList>
            <person name="Hensen N."/>
            <person name="Bonometti L."/>
            <person name="Westerberg I."/>
            <person name="Brannstrom I.O."/>
            <person name="Guillou S."/>
            <person name="Cros-Aarteil S."/>
            <person name="Calhoun S."/>
            <person name="Haridas S."/>
            <person name="Kuo A."/>
            <person name="Mondo S."/>
            <person name="Pangilinan J."/>
            <person name="Riley R."/>
            <person name="LaButti K."/>
            <person name="Andreopoulos B."/>
            <person name="Lipzen A."/>
            <person name="Chen C."/>
            <person name="Yan M."/>
            <person name="Daum C."/>
            <person name="Ng V."/>
            <person name="Clum A."/>
            <person name="Steindorff A."/>
            <person name="Ohm R.A."/>
            <person name="Martin F."/>
            <person name="Silar P."/>
            <person name="Natvig D.O."/>
            <person name="Lalanne C."/>
            <person name="Gautier V."/>
            <person name="Ament-Velasquez S.L."/>
            <person name="Kruys A."/>
            <person name="Hutchinson M.I."/>
            <person name="Powell A.J."/>
            <person name="Barry K."/>
            <person name="Miller A.N."/>
            <person name="Grigoriev I.V."/>
            <person name="Debuchy R."/>
            <person name="Gladieux P."/>
            <person name="Hiltunen Thoren M."/>
            <person name="Johannesson H."/>
        </authorList>
    </citation>
    <scope>NUCLEOTIDE SEQUENCE</scope>
    <source>
        <strain evidence="1">CBS 508.74</strain>
    </source>
</reference>
<sequence length="107" mass="12122">MIDRYCTIWYGNTKRMSEMCDTQPGVCCVLFLVYIASKVIGPYSISVPLLRSCPCLLIPHVLQLLCIHMYSPTTPVQCRAFLWCPVCVRNPCSKSCDAFPDPKFHVS</sequence>
<organism evidence="1 2">
    <name type="scientific">Canariomyces notabilis</name>
    <dbReference type="NCBI Taxonomy" id="2074819"/>
    <lineage>
        <taxon>Eukaryota</taxon>
        <taxon>Fungi</taxon>
        <taxon>Dikarya</taxon>
        <taxon>Ascomycota</taxon>
        <taxon>Pezizomycotina</taxon>
        <taxon>Sordariomycetes</taxon>
        <taxon>Sordariomycetidae</taxon>
        <taxon>Sordariales</taxon>
        <taxon>Chaetomiaceae</taxon>
        <taxon>Canariomyces</taxon>
    </lineage>
</organism>
<evidence type="ECO:0000313" key="2">
    <source>
        <dbReference type="Proteomes" id="UP001302812"/>
    </source>
</evidence>
<dbReference type="Proteomes" id="UP001302812">
    <property type="component" value="Unassembled WGS sequence"/>
</dbReference>
<comment type="caution">
    <text evidence="1">The sequence shown here is derived from an EMBL/GenBank/DDBJ whole genome shotgun (WGS) entry which is preliminary data.</text>
</comment>
<evidence type="ECO:0000313" key="1">
    <source>
        <dbReference type="EMBL" id="KAK4116360.1"/>
    </source>
</evidence>
<accession>A0AAN6YW78</accession>
<protein>
    <submittedName>
        <fullName evidence="1">Uncharacterized protein</fullName>
    </submittedName>
</protein>
<dbReference type="EMBL" id="MU853333">
    <property type="protein sequence ID" value="KAK4116360.1"/>
    <property type="molecule type" value="Genomic_DNA"/>
</dbReference>
<name>A0AAN6YW78_9PEZI</name>
<proteinExistence type="predicted"/>
<dbReference type="RefSeq" id="XP_064673930.1">
    <property type="nucleotide sequence ID" value="XM_064808983.1"/>
</dbReference>
<dbReference type="AlphaFoldDB" id="A0AAN6YW78"/>
<reference evidence="1" key="2">
    <citation type="submission" date="2023-05" db="EMBL/GenBank/DDBJ databases">
        <authorList>
            <consortium name="Lawrence Berkeley National Laboratory"/>
            <person name="Steindorff A."/>
            <person name="Hensen N."/>
            <person name="Bonometti L."/>
            <person name="Westerberg I."/>
            <person name="Brannstrom I.O."/>
            <person name="Guillou S."/>
            <person name="Cros-Aarteil S."/>
            <person name="Calhoun S."/>
            <person name="Haridas S."/>
            <person name="Kuo A."/>
            <person name="Mondo S."/>
            <person name="Pangilinan J."/>
            <person name="Riley R."/>
            <person name="Labutti K."/>
            <person name="Andreopoulos B."/>
            <person name="Lipzen A."/>
            <person name="Chen C."/>
            <person name="Yanf M."/>
            <person name="Daum C."/>
            <person name="Ng V."/>
            <person name="Clum A."/>
            <person name="Ohm R."/>
            <person name="Martin F."/>
            <person name="Silar P."/>
            <person name="Natvig D."/>
            <person name="Lalanne C."/>
            <person name="Gautier V."/>
            <person name="Ament-Velasquez S.L."/>
            <person name="Kruys A."/>
            <person name="Hutchinson M.I."/>
            <person name="Powell A.J."/>
            <person name="Barry K."/>
            <person name="Miller A.N."/>
            <person name="Grigoriev I.V."/>
            <person name="Debuchy R."/>
            <person name="Gladieux P."/>
            <person name="Thoren M.H."/>
            <person name="Johannesson H."/>
        </authorList>
    </citation>
    <scope>NUCLEOTIDE SEQUENCE</scope>
    <source>
        <strain evidence="1">CBS 508.74</strain>
    </source>
</reference>